<gene>
    <name evidence="9" type="ORF">CALMAC_LOCUS17778</name>
</gene>
<dbReference type="PANTHER" id="PTHR21421">
    <property type="entry name" value="GUSTATORY RECEPTOR"/>
    <property type="match status" value="1"/>
</dbReference>
<keyword evidence="4 8" id="KW-0812">Transmembrane</keyword>
<dbReference type="Pfam" id="PF06151">
    <property type="entry name" value="Trehalose_recp"/>
    <property type="match status" value="1"/>
</dbReference>
<evidence type="ECO:0000256" key="4">
    <source>
        <dbReference type="ARBA" id="ARBA00022692"/>
    </source>
</evidence>
<feature type="non-terminal residue" evidence="9">
    <location>
        <position position="312"/>
    </location>
</feature>
<evidence type="ECO:0000256" key="2">
    <source>
        <dbReference type="ARBA" id="ARBA00005327"/>
    </source>
</evidence>
<feature type="transmembrane region" description="Helical" evidence="8">
    <location>
        <begin position="87"/>
        <end position="106"/>
    </location>
</feature>
<accession>A0A653DJB2</accession>
<dbReference type="GO" id="GO:0008527">
    <property type="term" value="F:taste receptor activity"/>
    <property type="evidence" value="ECO:0007669"/>
    <property type="project" value="InterPro"/>
</dbReference>
<dbReference type="Proteomes" id="UP000410492">
    <property type="component" value="Unassembled WGS sequence"/>
</dbReference>
<dbReference type="OrthoDB" id="5800391at2759"/>
<evidence type="ECO:0000256" key="7">
    <source>
        <dbReference type="ARBA" id="ARBA00023170"/>
    </source>
</evidence>
<feature type="transmembrane region" description="Helical" evidence="8">
    <location>
        <begin position="121"/>
        <end position="140"/>
    </location>
</feature>
<evidence type="ECO:0000313" key="9">
    <source>
        <dbReference type="EMBL" id="VEN59937.1"/>
    </source>
</evidence>
<evidence type="ECO:0000256" key="3">
    <source>
        <dbReference type="ARBA" id="ARBA00022475"/>
    </source>
</evidence>
<proteinExistence type="inferred from homology"/>
<organism evidence="9 10">
    <name type="scientific">Callosobruchus maculatus</name>
    <name type="common">Southern cowpea weevil</name>
    <name type="synonym">Pulse bruchid</name>
    <dbReference type="NCBI Taxonomy" id="64391"/>
    <lineage>
        <taxon>Eukaryota</taxon>
        <taxon>Metazoa</taxon>
        <taxon>Ecdysozoa</taxon>
        <taxon>Arthropoda</taxon>
        <taxon>Hexapoda</taxon>
        <taxon>Insecta</taxon>
        <taxon>Pterygota</taxon>
        <taxon>Neoptera</taxon>
        <taxon>Endopterygota</taxon>
        <taxon>Coleoptera</taxon>
        <taxon>Polyphaga</taxon>
        <taxon>Cucujiformia</taxon>
        <taxon>Chrysomeloidea</taxon>
        <taxon>Chrysomelidae</taxon>
        <taxon>Bruchinae</taxon>
        <taxon>Bruchini</taxon>
        <taxon>Callosobruchus</taxon>
    </lineage>
</organism>
<evidence type="ECO:0000256" key="1">
    <source>
        <dbReference type="ARBA" id="ARBA00004651"/>
    </source>
</evidence>
<evidence type="ECO:0008006" key="11">
    <source>
        <dbReference type="Google" id="ProtNLM"/>
    </source>
</evidence>
<comment type="similarity">
    <text evidence="2">Belongs to the insect chemoreceptor superfamily. Gustatory receptor (GR) family. Gr5a subfamily.</text>
</comment>
<dbReference type="GO" id="GO:0005886">
    <property type="term" value="C:plasma membrane"/>
    <property type="evidence" value="ECO:0007669"/>
    <property type="project" value="UniProtKB-SubCell"/>
</dbReference>
<dbReference type="EMBL" id="CAACVG010012229">
    <property type="protein sequence ID" value="VEN59937.1"/>
    <property type="molecule type" value="Genomic_DNA"/>
</dbReference>
<keyword evidence="3" id="KW-1003">Cell membrane</keyword>
<feature type="transmembrane region" description="Helical" evidence="8">
    <location>
        <begin position="48"/>
        <end position="66"/>
    </location>
</feature>
<evidence type="ECO:0000256" key="8">
    <source>
        <dbReference type="SAM" id="Phobius"/>
    </source>
</evidence>
<evidence type="ECO:0000313" key="10">
    <source>
        <dbReference type="Proteomes" id="UP000410492"/>
    </source>
</evidence>
<dbReference type="GO" id="GO:0050916">
    <property type="term" value="P:sensory perception of sweet taste"/>
    <property type="evidence" value="ECO:0007669"/>
    <property type="project" value="UniProtKB-ARBA"/>
</dbReference>
<reference evidence="9 10" key="1">
    <citation type="submission" date="2019-01" db="EMBL/GenBank/DDBJ databases">
        <authorList>
            <person name="Sayadi A."/>
        </authorList>
    </citation>
    <scope>NUCLEOTIDE SEQUENCE [LARGE SCALE GENOMIC DNA]</scope>
</reference>
<feature type="transmembrane region" description="Helical" evidence="8">
    <location>
        <begin position="218"/>
        <end position="238"/>
    </location>
</feature>
<dbReference type="AlphaFoldDB" id="A0A653DJB2"/>
<evidence type="ECO:0000256" key="5">
    <source>
        <dbReference type="ARBA" id="ARBA00022989"/>
    </source>
</evidence>
<keyword evidence="6 8" id="KW-0472">Membrane</keyword>
<keyword evidence="5 8" id="KW-1133">Transmembrane helix</keyword>
<evidence type="ECO:0000256" key="6">
    <source>
        <dbReference type="ARBA" id="ARBA00023136"/>
    </source>
</evidence>
<keyword evidence="10" id="KW-1185">Reference proteome</keyword>
<sequence length="312" mass="36649">MIFDFSSVVQWLILLQISTRWPKFVREWCRVETRMRNYKFYGNLKRKIFVITFGILAFAAVEHCLVNFNSLSKCLKSTDSIQEGLKFYFTSSNFAKIFTFISYSLWKGFLLEFVSLQKAFLWTYSDIFIMIIGVSLQYRFHQIKEQVDIMIESKIKNENTWLSVRKDYLLLVRLCKKTNDTVSTLILGSFTINMYFVLKQMFKSLMRIENTVDRVYFYMSFGLLIIRLGFVIIFGSAANEEWKDIGFLLHSVPTEIHNVEVDKFIDNTSFEIALSGKQFFVIKRDLILKIAGTIVTYELVIIQLNTDELKSA</sequence>
<comment type="subcellular location">
    <subcellularLocation>
        <location evidence="1">Cell membrane</location>
        <topology evidence="1">Multi-pass membrane protein</topology>
    </subcellularLocation>
</comment>
<dbReference type="InterPro" id="IPR009318">
    <property type="entry name" value="Gustatory_rcpt"/>
</dbReference>
<keyword evidence="7" id="KW-0675">Receptor</keyword>
<dbReference type="PANTHER" id="PTHR21421:SF29">
    <property type="entry name" value="GUSTATORY RECEPTOR 5A FOR TREHALOSE-RELATED"/>
    <property type="match status" value="1"/>
</dbReference>
<protein>
    <recommendedName>
        <fullName evidence="11">Gustatory receptor</fullName>
    </recommendedName>
</protein>
<name>A0A653DJB2_CALMS</name>